<dbReference type="GO" id="GO:0005524">
    <property type="term" value="F:ATP binding"/>
    <property type="evidence" value="ECO:0007669"/>
    <property type="project" value="InterPro"/>
</dbReference>
<dbReference type="PANTHER" id="PTHR46863">
    <property type="entry name" value="OS09G0572100 PROTEIN"/>
    <property type="match status" value="1"/>
</dbReference>
<name>A0A6I9R128_ELAGV</name>
<proteinExistence type="predicted"/>
<dbReference type="OrthoDB" id="4062651at2759"/>
<dbReference type="AlphaFoldDB" id="A0A6I9R128"/>
<dbReference type="KEGG" id="egu:105042998"/>
<dbReference type="Proteomes" id="UP000504607">
    <property type="component" value="Chromosome 4"/>
</dbReference>
<evidence type="ECO:0000259" key="2">
    <source>
        <dbReference type="PROSITE" id="PS50011"/>
    </source>
</evidence>
<dbReference type="SUPFAM" id="SSF56112">
    <property type="entry name" value="Protein kinase-like (PK-like)"/>
    <property type="match status" value="1"/>
</dbReference>
<protein>
    <submittedName>
        <fullName evidence="4">Protein LYK5</fullName>
    </submittedName>
</protein>
<organism evidence="3 4">
    <name type="scientific">Elaeis guineensis var. tenera</name>
    <name type="common">Oil palm</name>
    <dbReference type="NCBI Taxonomy" id="51953"/>
    <lineage>
        <taxon>Eukaryota</taxon>
        <taxon>Viridiplantae</taxon>
        <taxon>Streptophyta</taxon>
        <taxon>Embryophyta</taxon>
        <taxon>Tracheophyta</taxon>
        <taxon>Spermatophyta</taxon>
        <taxon>Magnoliopsida</taxon>
        <taxon>Liliopsida</taxon>
        <taxon>Arecaceae</taxon>
        <taxon>Arecoideae</taxon>
        <taxon>Cocoseae</taxon>
        <taxon>Elaeidinae</taxon>
        <taxon>Elaeis</taxon>
    </lineage>
</organism>
<dbReference type="Pfam" id="PF00069">
    <property type="entry name" value="Pkinase"/>
    <property type="match status" value="1"/>
</dbReference>
<evidence type="ECO:0000313" key="4">
    <source>
        <dbReference type="RefSeq" id="XP_010918695.1"/>
    </source>
</evidence>
<keyword evidence="3" id="KW-1185">Reference proteome</keyword>
<accession>A0A6I9R128</accession>
<feature type="compositionally biased region" description="Low complexity" evidence="1">
    <location>
        <begin position="24"/>
        <end position="36"/>
    </location>
</feature>
<dbReference type="PROSITE" id="PS50011">
    <property type="entry name" value="PROTEIN_KINASE_DOM"/>
    <property type="match status" value="1"/>
</dbReference>
<dbReference type="InterPro" id="IPR000719">
    <property type="entry name" value="Prot_kinase_dom"/>
</dbReference>
<dbReference type="InParanoid" id="A0A6I9R128"/>
<dbReference type="FunCoup" id="A0A6I9R128">
    <property type="interactions" value="2372"/>
</dbReference>
<dbReference type="GO" id="GO:0004672">
    <property type="term" value="F:protein kinase activity"/>
    <property type="evidence" value="ECO:0007669"/>
    <property type="project" value="InterPro"/>
</dbReference>
<feature type="region of interest" description="Disordered" evidence="1">
    <location>
        <begin position="1"/>
        <end position="36"/>
    </location>
</feature>
<feature type="domain" description="Protein kinase" evidence="2">
    <location>
        <begin position="91"/>
        <end position="420"/>
    </location>
</feature>
<evidence type="ECO:0000256" key="1">
    <source>
        <dbReference type="SAM" id="MobiDB-lite"/>
    </source>
</evidence>
<dbReference type="InterPro" id="IPR011009">
    <property type="entry name" value="Kinase-like_dom_sf"/>
</dbReference>
<sequence>MCRNRRDVMASAPNPRPRQKPKSSPRAFRSSSSASSAAAAVPTASSSAATNSTTSDLTALFSTSSSSTSLAGLSLSIRDKGPILYSFAEILAATNSFLSPSLSSSSSAWRCSLRGADAAVVCRPFRDDPAALPAHLAALYRSHHVAVARLLGASLAGDHIYLVYEYVPGATLADCLRNPRNPSFSPLPSWLSRVQVAADLAQGLEYIHHYSAGTSQQSPAPPERGRFRGTVHDRIKSSAVIVTEHGFRAKICHFGAAELAGDVSVDAVETNAWEIESASPRRRSETRATRIEGKRGYIAPEVIAGGRISRRSDVFAFGVVLLELLSGEEPVRYRYDRESGGLEVFSIIEAARRAIEAAEKEEKEERYRRVRGWVDRRLRDSFPVEAAEKLIRVALRCVEAEAGKRPDMIWVAGKLSKQLIEAEAWEEKVRIPADFSVSLAPR</sequence>
<dbReference type="PANTHER" id="PTHR46863:SF1">
    <property type="entry name" value="PROTEIN KINASE SUPERFAMILY PROTEIN"/>
    <property type="match status" value="1"/>
</dbReference>
<dbReference type="GeneID" id="105042998"/>
<gene>
    <name evidence="4" type="primary">LOC105042998</name>
</gene>
<evidence type="ECO:0000313" key="3">
    <source>
        <dbReference type="Proteomes" id="UP000504607"/>
    </source>
</evidence>
<dbReference type="RefSeq" id="XP_010918695.1">
    <property type="nucleotide sequence ID" value="XM_010920393.3"/>
</dbReference>
<dbReference type="Gene3D" id="1.10.510.10">
    <property type="entry name" value="Transferase(Phosphotransferase) domain 1"/>
    <property type="match status" value="1"/>
</dbReference>
<reference evidence="4" key="1">
    <citation type="submission" date="2025-08" db="UniProtKB">
        <authorList>
            <consortium name="RefSeq"/>
        </authorList>
    </citation>
    <scope>IDENTIFICATION</scope>
</reference>